<dbReference type="GO" id="GO:0008270">
    <property type="term" value="F:zinc ion binding"/>
    <property type="evidence" value="ECO:0007669"/>
    <property type="project" value="UniProtKB-KW"/>
</dbReference>
<dbReference type="Gene3D" id="3.90.580.10">
    <property type="entry name" value="Zinc finger, CHC2-type domain"/>
    <property type="match status" value="1"/>
</dbReference>
<keyword evidence="1" id="KW-0479">Metal-binding</keyword>
<dbReference type="SMART" id="SM00400">
    <property type="entry name" value="ZnF_CHCC"/>
    <property type="match status" value="1"/>
</dbReference>
<reference evidence="6 7" key="1">
    <citation type="submission" date="2018-06" db="EMBL/GenBank/DDBJ databases">
        <authorList>
            <person name="Strepis N."/>
        </authorList>
    </citation>
    <scope>NUCLEOTIDE SEQUENCE [LARGE SCALE GENOMIC DNA]</scope>
    <source>
        <strain evidence="6">LUCI</strain>
    </source>
</reference>
<dbReference type="InterPro" id="IPR036977">
    <property type="entry name" value="DNA_primase_Znf_CHC2"/>
</dbReference>
<dbReference type="RefSeq" id="WP_122627381.1">
    <property type="nucleotide sequence ID" value="NZ_UPPP01000064.1"/>
</dbReference>
<proteinExistence type="predicted"/>
<dbReference type="GO" id="GO:0003677">
    <property type="term" value="F:DNA binding"/>
    <property type="evidence" value="ECO:0007669"/>
    <property type="project" value="InterPro"/>
</dbReference>
<dbReference type="InterPro" id="IPR002694">
    <property type="entry name" value="Znf_CHC2"/>
</dbReference>
<evidence type="ECO:0000313" key="7">
    <source>
        <dbReference type="Proteomes" id="UP000277811"/>
    </source>
</evidence>
<dbReference type="EMBL" id="UPPP01000064">
    <property type="protein sequence ID" value="VBB06427.1"/>
    <property type="molecule type" value="Genomic_DNA"/>
</dbReference>
<evidence type="ECO:0000256" key="2">
    <source>
        <dbReference type="ARBA" id="ARBA00022771"/>
    </source>
</evidence>
<dbReference type="PANTHER" id="PTHR30313:SF2">
    <property type="entry name" value="DNA PRIMASE"/>
    <property type="match status" value="1"/>
</dbReference>
<evidence type="ECO:0000256" key="1">
    <source>
        <dbReference type="ARBA" id="ARBA00022723"/>
    </source>
</evidence>
<dbReference type="GO" id="GO:0005737">
    <property type="term" value="C:cytoplasm"/>
    <property type="evidence" value="ECO:0007669"/>
    <property type="project" value="TreeGrafter"/>
</dbReference>
<dbReference type="Pfam" id="PF01807">
    <property type="entry name" value="Zn_ribbon_DnaG"/>
    <property type="match status" value="1"/>
</dbReference>
<dbReference type="CDD" id="cd01029">
    <property type="entry name" value="TOPRIM_primases"/>
    <property type="match status" value="1"/>
</dbReference>
<protein>
    <submittedName>
        <fullName evidence="6">Zinc finger chc2-type</fullName>
    </submittedName>
</protein>
<dbReference type="InterPro" id="IPR050219">
    <property type="entry name" value="DnaG_primase"/>
</dbReference>
<dbReference type="AlphaFoldDB" id="A0A498R6D8"/>
<dbReference type="Gene3D" id="3.40.1360.10">
    <property type="match status" value="1"/>
</dbReference>
<dbReference type="GO" id="GO:0003899">
    <property type="term" value="F:DNA-directed RNA polymerase activity"/>
    <property type="evidence" value="ECO:0007669"/>
    <property type="project" value="InterPro"/>
</dbReference>
<name>A0A498R6D8_9FIRM</name>
<feature type="domain" description="Zinc finger CHC2-type" evidence="5">
    <location>
        <begin position="39"/>
        <end position="94"/>
    </location>
</feature>
<evidence type="ECO:0000313" key="6">
    <source>
        <dbReference type="EMBL" id="VBB06427.1"/>
    </source>
</evidence>
<sequence>MTLFIVPGKVEIEQLKSIPIVDIWNKYGGGDLKRRGKEWAGRCTRHGNDSNPSLMLNPEKNNFYCHGCKEGGDGIKLGCWLLNCDFKKTITQLTADFNITLPASKTAKKEIAATYDYQDADGNLIYQAVRMIPKDFRQRQPDGKGGGIWNLIGITRLPYKLPELLAAIGREDMIYIVEGEKDANNLNTLGFATTCNSEGAGKWTEAHSKYFPAGTEVAILPDHDKPGRQHATAVANQLTAQGCLVKVAELPGLAKLRTKKGTGSENGADISDWLKAGHDKDELVQLVSNTEYWEPAEEEAELDPEQDLGALLDGLETSPEKDRLKYFKKMVLPMLADTDPVERAQASKRVAKALDVSMQVINQEIRQWTGESRDEKSQADILTEIALSNVLFHDDLKEPYTLVEFEDHNCIIKIGQGKDYVRYIAGEYYRQIGNSPCNEAIRQAVNVAEAKAIFEGPEYKLELRVTSHDGAFWYDLGDERNRAIQITPGGWQVIDRPPILFRRRNNQAAQIEPQQGAGNVWRLADFVNLDESSLKLLLVYLVTSLVPGIPHVIPVFHGEKGAAKSTTMQFIRRILDPAKRELFALPRDQNELALHLYGNYMPCYDNLSGLSQMQSDMLCGAATGGGISKRTLYSNDEDTILKFFCCPVLNGINVVANATDLLDRCLIFELQRIAEEDRREVTAVFREFEAARPIIFAGLLDTLSAAMQLYPTIQLKRLPRMADFAKWGYVIAEVLGIGGETFMSLYRQNMDRINATAIDENVVASAIVALMSEQTELDCTMAELLDKLNEVAEEVRIDTKSRYWPKQPNALSNQITQIKSNLLDVGIECNKYRMSGNKGGIRRVNLVKIENPSLPSSRRHEYSNDAGSSSDDPFEGFTKYESDMPGAKKLLNFRGSRSAD</sequence>
<dbReference type="GO" id="GO:0006269">
    <property type="term" value="P:DNA replication, synthesis of primer"/>
    <property type="evidence" value="ECO:0007669"/>
    <property type="project" value="TreeGrafter"/>
</dbReference>
<dbReference type="InterPro" id="IPR034154">
    <property type="entry name" value="TOPRIM_DnaG/twinkle"/>
</dbReference>
<gene>
    <name evidence="6" type="ORF">LUCI_1659</name>
</gene>
<dbReference type="PANTHER" id="PTHR30313">
    <property type="entry name" value="DNA PRIMASE"/>
    <property type="match status" value="1"/>
</dbReference>
<keyword evidence="7" id="KW-1185">Reference proteome</keyword>
<feature type="region of interest" description="Disordered" evidence="4">
    <location>
        <begin position="852"/>
        <end position="882"/>
    </location>
</feature>
<dbReference type="OrthoDB" id="266913at2"/>
<keyword evidence="2" id="KW-0863">Zinc-finger</keyword>
<accession>A0A498R6D8</accession>
<evidence type="ECO:0000256" key="3">
    <source>
        <dbReference type="ARBA" id="ARBA00022833"/>
    </source>
</evidence>
<evidence type="ECO:0000256" key="4">
    <source>
        <dbReference type="SAM" id="MobiDB-lite"/>
    </source>
</evidence>
<dbReference type="SUPFAM" id="SSF57783">
    <property type="entry name" value="Zinc beta-ribbon"/>
    <property type="match status" value="1"/>
</dbReference>
<organism evidence="6 7">
    <name type="scientific">Lucifera butyrica</name>
    <dbReference type="NCBI Taxonomy" id="1351585"/>
    <lineage>
        <taxon>Bacteria</taxon>
        <taxon>Bacillati</taxon>
        <taxon>Bacillota</taxon>
        <taxon>Negativicutes</taxon>
        <taxon>Veillonellales</taxon>
        <taxon>Veillonellaceae</taxon>
        <taxon>Lucifera</taxon>
    </lineage>
</organism>
<dbReference type="SUPFAM" id="SSF56731">
    <property type="entry name" value="DNA primase core"/>
    <property type="match status" value="1"/>
</dbReference>
<dbReference type="Proteomes" id="UP000277811">
    <property type="component" value="Unassembled WGS sequence"/>
</dbReference>
<keyword evidence="3" id="KW-0862">Zinc</keyword>
<evidence type="ECO:0000259" key="5">
    <source>
        <dbReference type="SMART" id="SM00400"/>
    </source>
</evidence>